<dbReference type="InterPro" id="IPR006016">
    <property type="entry name" value="UspA"/>
</dbReference>
<keyword evidence="2" id="KW-1185">Reference proteome</keyword>
<evidence type="ECO:0000313" key="1">
    <source>
        <dbReference type="EMBL" id="QNQ91352.1"/>
    </source>
</evidence>
<dbReference type="RefSeq" id="WP_187975737.1">
    <property type="nucleotide sequence ID" value="NZ_CP046884.1"/>
</dbReference>
<gene>
    <name evidence="1" type="ORF">GP475_01170</name>
</gene>
<organism evidence="1 2">
    <name type="scientific">Corynebacterium poyangense</name>
    <dbReference type="NCBI Taxonomy" id="2684405"/>
    <lineage>
        <taxon>Bacteria</taxon>
        <taxon>Bacillati</taxon>
        <taxon>Actinomycetota</taxon>
        <taxon>Actinomycetes</taxon>
        <taxon>Mycobacteriales</taxon>
        <taxon>Corynebacteriaceae</taxon>
        <taxon>Corynebacterium</taxon>
    </lineage>
</organism>
<sequence>MLIAYDGSEESCRAMTCAAHLLKPRHVEILTVWEPVHRQAARAVGVSGLRQAEWSPTGEDTDPAYREARDMCRQGVELAESLGLLPRAHLVECATSVWSAIVDAAQELQVDLIVSGTRAQTGFRSFWQTSTSENVINNGGIPVFVVPPAVVPSSTEHPEN</sequence>
<protein>
    <submittedName>
        <fullName evidence="1">Universal stress protein</fullName>
    </submittedName>
</protein>
<dbReference type="Gene3D" id="3.40.50.620">
    <property type="entry name" value="HUPs"/>
    <property type="match status" value="1"/>
</dbReference>
<dbReference type="InterPro" id="IPR014729">
    <property type="entry name" value="Rossmann-like_a/b/a_fold"/>
</dbReference>
<accession>A0A7H0SS27</accession>
<proteinExistence type="predicted"/>
<dbReference type="Pfam" id="PF00582">
    <property type="entry name" value="Usp"/>
    <property type="match status" value="1"/>
</dbReference>
<name>A0A7H0SS27_9CORY</name>
<reference evidence="1 2" key="1">
    <citation type="submission" date="2019-12" db="EMBL/GenBank/DDBJ databases">
        <title>Corynebacterium sp. nov., isolated from feces of the Anser Albifrons in China.</title>
        <authorList>
            <person name="Liu Q."/>
        </authorList>
    </citation>
    <scope>NUCLEOTIDE SEQUENCE [LARGE SCALE GENOMIC DNA]</scope>
    <source>
        <strain evidence="1 2">4H37-19</strain>
    </source>
</reference>
<dbReference type="Proteomes" id="UP000516320">
    <property type="component" value="Chromosome"/>
</dbReference>
<dbReference type="CDD" id="cd00293">
    <property type="entry name" value="USP-like"/>
    <property type="match status" value="1"/>
</dbReference>
<evidence type="ECO:0000313" key="2">
    <source>
        <dbReference type="Proteomes" id="UP000516320"/>
    </source>
</evidence>
<dbReference type="KEGG" id="cpoy:GP475_01170"/>
<dbReference type="EMBL" id="CP046884">
    <property type="protein sequence ID" value="QNQ91352.1"/>
    <property type="molecule type" value="Genomic_DNA"/>
</dbReference>
<dbReference type="AlphaFoldDB" id="A0A7H0SS27"/>
<dbReference type="SUPFAM" id="SSF52402">
    <property type="entry name" value="Adenine nucleotide alpha hydrolases-like"/>
    <property type="match status" value="1"/>
</dbReference>